<organism evidence="2 3">
    <name type="scientific">Streptomyces rubiginosohelvolus</name>
    <dbReference type="NCBI Taxonomy" id="67362"/>
    <lineage>
        <taxon>Bacteria</taxon>
        <taxon>Bacillati</taxon>
        <taxon>Actinomycetota</taxon>
        <taxon>Actinomycetes</taxon>
        <taxon>Kitasatosporales</taxon>
        <taxon>Streptomycetaceae</taxon>
        <taxon>Streptomyces</taxon>
    </lineage>
</organism>
<evidence type="ECO:0000256" key="1">
    <source>
        <dbReference type="SAM" id="MobiDB-lite"/>
    </source>
</evidence>
<evidence type="ECO:0000313" key="2">
    <source>
        <dbReference type="EMBL" id="GGZ82452.1"/>
    </source>
</evidence>
<proteinExistence type="predicted"/>
<gene>
    <name evidence="2" type="ORF">GCM10010328_66170</name>
</gene>
<feature type="compositionally biased region" description="Gly residues" evidence="1">
    <location>
        <begin position="1"/>
        <end position="17"/>
    </location>
</feature>
<keyword evidence="3" id="KW-1185">Reference proteome</keyword>
<evidence type="ECO:0000313" key="3">
    <source>
        <dbReference type="Proteomes" id="UP000624183"/>
    </source>
</evidence>
<sequence>MVGRPGSVGGSPTGGLPAGRAGSADERMGRLRSSAFGKGDYTIAVRAISPWEAAGGLFRGMSTVTLISAHG</sequence>
<protein>
    <submittedName>
        <fullName evidence="2">Uncharacterized protein</fullName>
    </submittedName>
</protein>
<comment type="caution">
    <text evidence="2">The sequence shown here is derived from an EMBL/GenBank/DDBJ whole genome shotgun (WGS) entry which is preliminary data.</text>
</comment>
<feature type="region of interest" description="Disordered" evidence="1">
    <location>
        <begin position="1"/>
        <end position="29"/>
    </location>
</feature>
<dbReference type="EMBL" id="BMUW01000027">
    <property type="protein sequence ID" value="GGZ82452.1"/>
    <property type="molecule type" value="Genomic_DNA"/>
</dbReference>
<name>A0ABQ3CC43_9ACTN</name>
<reference evidence="3" key="1">
    <citation type="journal article" date="2019" name="Int. J. Syst. Evol. Microbiol.">
        <title>The Global Catalogue of Microorganisms (GCM) 10K type strain sequencing project: providing services to taxonomists for standard genome sequencing and annotation.</title>
        <authorList>
            <consortium name="The Broad Institute Genomics Platform"/>
            <consortium name="The Broad Institute Genome Sequencing Center for Infectious Disease"/>
            <person name="Wu L."/>
            <person name="Ma J."/>
        </authorList>
    </citation>
    <scope>NUCLEOTIDE SEQUENCE [LARGE SCALE GENOMIC DNA]</scope>
    <source>
        <strain evidence="3">JCM 4602</strain>
    </source>
</reference>
<dbReference type="Proteomes" id="UP000624183">
    <property type="component" value="Unassembled WGS sequence"/>
</dbReference>
<accession>A0ABQ3CC43</accession>